<proteinExistence type="predicted"/>
<sequence length="167" mass="18643">METETKVREDGLQLNEHRGFQDWFWKLERVAWVMFGIVTVAAAMGFAGAGGWFSSATAAIGGAEVEYPLIARWERPTEMVVTFPPSYKGPVVMSLGSGFLSSFSIEDVQPRPSEVVADDHREEFHFKATSSGERKVVFTIKPKHVGKAEYAADIAGSEQTLWTWIWP</sequence>
<feature type="transmembrane region" description="Helical" evidence="1">
    <location>
        <begin position="30"/>
        <end position="53"/>
    </location>
</feature>
<dbReference type="OrthoDB" id="9810066at2"/>
<dbReference type="EMBL" id="FO082820">
    <property type="protein sequence ID" value="CCF18713.1"/>
    <property type="molecule type" value="Genomic_DNA"/>
</dbReference>
<evidence type="ECO:0000313" key="3">
    <source>
        <dbReference type="Proteomes" id="UP000010792"/>
    </source>
</evidence>
<name>L0NC96_9HYPH</name>
<accession>L0NC96</accession>
<keyword evidence="1" id="KW-1133">Transmembrane helix</keyword>
<keyword evidence="1" id="KW-0472">Membrane</keyword>
<reference evidence="2 3" key="1">
    <citation type="journal article" date="2013" name="Genome Biol. Evol.">
        <title>Life in an arsenic-containing gold mine: genome and physiology of the autotrophic arsenite-oxidizing bacterium rhizobium sp. NT-26.</title>
        <authorList>
            <person name="Andres J."/>
            <person name="Arsene-Ploetze F."/>
            <person name="Barbe V."/>
            <person name="Brochier-Armanet C."/>
            <person name="Cleiss-Arnold J."/>
            <person name="Coppee J.Y."/>
            <person name="Dillies M.A."/>
            <person name="Geist"/>
            <person name="L"/>
            <person name="Joublin A."/>
            <person name="Koechler S."/>
            <person name="Lassalle F."/>
            <person name="Marchal M."/>
            <person name="Medigue C."/>
            <person name="Muller D."/>
            <person name="Nesme X."/>
            <person name="Plewniak F."/>
            <person name="Proux C."/>
            <person name="Ramirez-Bahena M.H."/>
            <person name="Schenowitz C."/>
            <person name="Sismeiro O."/>
            <person name="Vallenet D."/>
            <person name="Santini J.M."/>
            <person name="Bertin P.N."/>
        </authorList>
    </citation>
    <scope>NUCLEOTIDE SEQUENCE [LARGE SCALE GENOMIC DNA]</scope>
    <source>
        <strain evidence="2 3">NT-26</strain>
    </source>
</reference>
<gene>
    <name evidence="2" type="ORF">NT26_0989</name>
</gene>
<organism evidence="2 3">
    <name type="scientific">Pseudorhizobium banfieldiae</name>
    <dbReference type="NCBI Taxonomy" id="1125847"/>
    <lineage>
        <taxon>Bacteria</taxon>
        <taxon>Pseudomonadati</taxon>
        <taxon>Pseudomonadota</taxon>
        <taxon>Alphaproteobacteria</taxon>
        <taxon>Hyphomicrobiales</taxon>
        <taxon>Rhizobiaceae</taxon>
        <taxon>Rhizobium/Agrobacterium group</taxon>
        <taxon>Pseudorhizobium</taxon>
    </lineage>
</organism>
<evidence type="ECO:0000313" key="2">
    <source>
        <dbReference type="EMBL" id="CCF18713.1"/>
    </source>
</evidence>
<dbReference type="RefSeq" id="WP_052637675.1">
    <property type="nucleotide sequence ID" value="NZ_FO082820.1"/>
</dbReference>
<keyword evidence="1" id="KW-0812">Transmembrane</keyword>
<dbReference type="Proteomes" id="UP000010792">
    <property type="component" value="Chromosome"/>
</dbReference>
<dbReference type="AlphaFoldDB" id="L0NC96"/>
<keyword evidence="3" id="KW-1185">Reference proteome</keyword>
<dbReference type="KEGG" id="rht:NT26_0989"/>
<evidence type="ECO:0000256" key="1">
    <source>
        <dbReference type="SAM" id="Phobius"/>
    </source>
</evidence>
<protein>
    <submittedName>
        <fullName evidence="2">Uncharacterized protein</fullName>
    </submittedName>
</protein>